<protein>
    <submittedName>
        <fullName evidence="2">Uncharacterized protein</fullName>
    </submittedName>
</protein>
<gene>
    <name evidence="2" type="ORF">EYF80_031010</name>
</gene>
<name>A0A4Z2H082_9TELE</name>
<feature type="region of interest" description="Disordered" evidence="1">
    <location>
        <begin position="83"/>
        <end position="111"/>
    </location>
</feature>
<proteinExistence type="predicted"/>
<dbReference type="Proteomes" id="UP000314294">
    <property type="component" value="Unassembled WGS sequence"/>
</dbReference>
<sequence>MTNCDLKNQSCPSARCDGCVVPCGSGVAQGPVSVQYLCVMRCFVSQFQDAIRGQQTVIHCLSMKSEICVSRVQRHVSEAQQRSDLNAEYGGGGSSFKQRFDPHVLSSGQDT</sequence>
<accession>A0A4Z2H082</accession>
<organism evidence="2 3">
    <name type="scientific">Liparis tanakae</name>
    <name type="common">Tanaka's snailfish</name>
    <dbReference type="NCBI Taxonomy" id="230148"/>
    <lineage>
        <taxon>Eukaryota</taxon>
        <taxon>Metazoa</taxon>
        <taxon>Chordata</taxon>
        <taxon>Craniata</taxon>
        <taxon>Vertebrata</taxon>
        <taxon>Euteleostomi</taxon>
        <taxon>Actinopterygii</taxon>
        <taxon>Neopterygii</taxon>
        <taxon>Teleostei</taxon>
        <taxon>Neoteleostei</taxon>
        <taxon>Acanthomorphata</taxon>
        <taxon>Eupercaria</taxon>
        <taxon>Perciformes</taxon>
        <taxon>Cottioidei</taxon>
        <taxon>Cottales</taxon>
        <taxon>Liparidae</taxon>
        <taxon>Liparis</taxon>
    </lineage>
</organism>
<evidence type="ECO:0000313" key="2">
    <source>
        <dbReference type="EMBL" id="TNN58765.1"/>
    </source>
</evidence>
<evidence type="ECO:0000256" key="1">
    <source>
        <dbReference type="SAM" id="MobiDB-lite"/>
    </source>
</evidence>
<reference evidence="2 3" key="1">
    <citation type="submission" date="2019-03" db="EMBL/GenBank/DDBJ databases">
        <title>First draft genome of Liparis tanakae, snailfish: a comprehensive survey of snailfish specific genes.</title>
        <authorList>
            <person name="Kim W."/>
            <person name="Song I."/>
            <person name="Jeong J.-H."/>
            <person name="Kim D."/>
            <person name="Kim S."/>
            <person name="Ryu S."/>
            <person name="Song J.Y."/>
            <person name="Lee S.K."/>
        </authorList>
    </citation>
    <scope>NUCLEOTIDE SEQUENCE [LARGE SCALE GENOMIC DNA]</scope>
    <source>
        <tissue evidence="2">Muscle</tissue>
    </source>
</reference>
<keyword evidence="3" id="KW-1185">Reference proteome</keyword>
<dbReference type="AlphaFoldDB" id="A0A4Z2H082"/>
<evidence type="ECO:0000313" key="3">
    <source>
        <dbReference type="Proteomes" id="UP000314294"/>
    </source>
</evidence>
<dbReference type="EMBL" id="SRLO01000371">
    <property type="protein sequence ID" value="TNN58765.1"/>
    <property type="molecule type" value="Genomic_DNA"/>
</dbReference>
<comment type="caution">
    <text evidence="2">The sequence shown here is derived from an EMBL/GenBank/DDBJ whole genome shotgun (WGS) entry which is preliminary data.</text>
</comment>